<proteinExistence type="predicted"/>
<evidence type="ECO:0000313" key="3">
    <source>
        <dbReference type="Proteomes" id="UP000822688"/>
    </source>
</evidence>
<feature type="compositionally biased region" description="Low complexity" evidence="1">
    <location>
        <begin position="64"/>
        <end position="77"/>
    </location>
</feature>
<feature type="compositionally biased region" description="Polar residues" evidence="1">
    <location>
        <begin position="16"/>
        <end position="25"/>
    </location>
</feature>
<dbReference type="AlphaFoldDB" id="A0A8T0HMD5"/>
<comment type="caution">
    <text evidence="2">The sequence shown here is derived from an EMBL/GenBank/DDBJ whole genome shotgun (WGS) entry which is preliminary data.</text>
</comment>
<evidence type="ECO:0000313" key="2">
    <source>
        <dbReference type="EMBL" id="KAG0571989.1"/>
    </source>
</evidence>
<name>A0A8T0HMD5_CERPU</name>
<sequence>MAATYLLRGATLPLRQGSSPRQGQDISVCGPSPSTPIPRPKLQLPHFAPPRNSCPRAPSGAQTQSSSQSDCSCGVSDMSQSVDHTERNKRRREQWSYEPAFFKETIASHAERRKPKHCIPTNQQGKIVGLRTKWHGTCRSIAKGLINWDYKSYAKHQGEWHLLCLTVVRELDTLFSYSLTDLDPNYLPKYLDDAIAHDKSTWRQHFYDTGLQHENCPNAAWETWHQHWNSDEGRQKTRYMEEKRALASSTPS</sequence>
<keyword evidence="3" id="KW-1185">Reference proteome</keyword>
<organism evidence="2 3">
    <name type="scientific">Ceratodon purpureus</name>
    <name type="common">Fire moss</name>
    <name type="synonym">Dicranum purpureum</name>
    <dbReference type="NCBI Taxonomy" id="3225"/>
    <lineage>
        <taxon>Eukaryota</taxon>
        <taxon>Viridiplantae</taxon>
        <taxon>Streptophyta</taxon>
        <taxon>Embryophyta</taxon>
        <taxon>Bryophyta</taxon>
        <taxon>Bryophytina</taxon>
        <taxon>Bryopsida</taxon>
        <taxon>Dicranidae</taxon>
        <taxon>Pseudoditrichales</taxon>
        <taxon>Ditrichaceae</taxon>
        <taxon>Ceratodon</taxon>
    </lineage>
</organism>
<protein>
    <submittedName>
        <fullName evidence="2">Uncharacterized protein</fullName>
    </submittedName>
</protein>
<reference evidence="2" key="1">
    <citation type="submission" date="2020-06" db="EMBL/GenBank/DDBJ databases">
        <title>WGS assembly of Ceratodon purpureus strain R40.</title>
        <authorList>
            <person name="Carey S.B."/>
            <person name="Jenkins J."/>
            <person name="Shu S."/>
            <person name="Lovell J.T."/>
            <person name="Sreedasyam A."/>
            <person name="Maumus F."/>
            <person name="Tiley G.P."/>
            <person name="Fernandez-Pozo N."/>
            <person name="Barry K."/>
            <person name="Chen C."/>
            <person name="Wang M."/>
            <person name="Lipzen A."/>
            <person name="Daum C."/>
            <person name="Saski C.A."/>
            <person name="Payton A.C."/>
            <person name="Mcbreen J.C."/>
            <person name="Conrad R.E."/>
            <person name="Kollar L.M."/>
            <person name="Olsson S."/>
            <person name="Huttunen S."/>
            <person name="Landis J.B."/>
            <person name="Wickett N.J."/>
            <person name="Johnson M.G."/>
            <person name="Rensing S.A."/>
            <person name="Grimwood J."/>
            <person name="Schmutz J."/>
            <person name="Mcdaniel S.F."/>
        </authorList>
    </citation>
    <scope>NUCLEOTIDE SEQUENCE</scope>
    <source>
        <strain evidence="2">R40</strain>
    </source>
</reference>
<dbReference type="EMBL" id="CM026426">
    <property type="protein sequence ID" value="KAG0571989.1"/>
    <property type="molecule type" value="Genomic_DNA"/>
</dbReference>
<accession>A0A8T0HMD5</accession>
<evidence type="ECO:0000256" key="1">
    <source>
        <dbReference type="SAM" id="MobiDB-lite"/>
    </source>
</evidence>
<gene>
    <name evidence="2" type="ORF">KC19_VG059400</name>
</gene>
<feature type="region of interest" description="Disordered" evidence="1">
    <location>
        <begin position="1"/>
        <end position="91"/>
    </location>
</feature>
<dbReference type="Proteomes" id="UP000822688">
    <property type="component" value="Chromosome V"/>
</dbReference>